<keyword evidence="2" id="KW-0132">Cell division</keyword>
<evidence type="ECO:0000313" key="6">
    <source>
        <dbReference type="EMBL" id="KAF3454464.1"/>
    </source>
</evidence>
<dbReference type="GO" id="GO:0019901">
    <property type="term" value="F:protein kinase binding"/>
    <property type="evidence" value="ECO:0007669"/>
    <property type="project" value="UniProtKB-UniRule"/>
</dbReference>
<dbReference type="InterPro" id="IPR013922">
    <property type="entry name" value="Cyclin_PHO80-like"/>
</dbReference>
<dbReference type="PIRSF" id="PIRSF027110">
    <property type="entry name" value="PREG"/>
    <property type="match status" value="1"/>
</dbReference>
<dbReference type="GO" id="GO:0051301">
    <property type="term" value="P:cell division"/>
    <property type="evidence" value="ECO:0007669"/>
    <property type="project" value="UniProtKB-UniRule"/>
</dbReference>
<evidence type="ECO:0000313" key="7">
    <source>
        <dbReference type="Proteomes" id="UP000796880"/>
    </source>
</evidence>
<proteinExistence type="inferred from homology"/>
<accession>A0A8K0HLQ1</accession>
<keyword evidence="7" id="KW-1185">Reference proteome</keyword>
<dbReference type="PANTHER" id="PTHR15615">
    <property type="match status" value="1"/>
</dbReference>
<dbReference type="AlphaFoldDB" id="A0A8K0HLQ1"/>
<dbReference type="InterPro" id="IPR012389">
    <property type="entry name" value="Cyclin_P/U"/>
</dbReference>
<comment type="similarity">
    <text evidence="1">Belongs to the cyclin family. Cyclin U/P subfamily.</text>
</comment>
<dbReference type="InterPro" id="IPR036915">
    <property type="entry name" value="Cyclin-like_sf"/>
</dbReference>
<evidence type="ECO:0000256" key="5">
    <source>
        <dbReference type="PIRNR" id="PIRNR027110"/>
    </source>
</evidence>
<comment type="caution">
    <text evidence="6">The sequence shown here is derived from an EMBL/GenBank/DDBJ whole genome shotgun (WGS) entry which is preliminary data.</text>
</comment>
<evidence type="ECO:0000256" key="3">
    <source>
        <dbReference type="ARBA" id="ARBA00023127"/>
    </source>
</evidence>
<dbReference type="EMBL" id="VOIH02000002">
    <property type="protein sequence ID" value="KAF3454464.1"/>
    <property type="molecule type" value="Genomic_DNA"/>
</dbReference>
<dbReference type="OrthoDB" id="337735at2759"/>
<evidence type="ECO:0000256" key="2">
    <source>
        <dbReference type="ARBA" id="ARBA00022618"/>
    </source>
</evidence>
<protein>
    <recommendedName>
        <fullName evidence="5">Cyclin</fullName>
    </recommendedName>
</protein>
<evidence type="ECO:0000256" key="4">
    <source>
        <dbReference type="ARBA" id="ARBA00023306"/>
    </source>
</evidence>
<organism evidence="6 7">
    <name type="scientific">Rhamnella rubrinervis</name>
    <dbReference type="NCBI Taxonomy" id="2594499"/>
    <lineage>
        <taxon>Eukaryota</taxon>
        <taxon>Viridiplantae</taxon>
        <taxon>Streptophyta</taxon>
        <taxon>Embryophyta</taxon>
        <taxon>Tracheophyta</taxon>
        <taxon>Spermatophyta</taxon>
        <taxon>Magnoliopsida</taxon>
        <taxon>eudicotyledons</taxon>
        <taxon>Gunneridae</taxon>
        <taxon>Pentapetalae</taxon>
        <taxon>rosids</taxon>
        <taxon>fabids</taxon>
        <taxon>Rosales</taxon>
        <taxon>Rhamnaceae</taxon>
        <taxon>rhamnoid group</taxon>
        <taxon>Rhamneae</taxon>
        <taxon>Rhamnella</taxon>
    </lineage>
</organism>
<dbReference type="Gene3D" id="1.10.472.10">
    <property type="entry name" value="Cyclin-like"/>
    <property type="match status" value="1"/>
</dbReference>
<keyword evidence="3 5" id="KW-0195">Cyclin</keyword>
<dbReference type="PANTHER" id="PTHR15615:SF80">
    <property type="entry name" value="CYCLIN"/>
    <property type="match status" value="1"/>
</dbReference>
<gene>
    <name evidence="6" type="ORF">FNV43_RR04911</name>
</gene>
<sequence length="188" mass="21366">MAIAWEESEKGNSGTITPKLVPVIASLLDKSIQRNEILGAPKRDVVTVFDGSKAPTMNVRQYIERIYKYARCSKSCYVVAYIYIDRFIQATGLRLTCLNVHRLLITSLMVATKFMDDECCNNEYYAKVGGVSTAEMNKLEMEFLFSLDFRLNVTVELYAKYCRQLEREGVVGQLKSSRLMSSVRFPLG</sequence>
<dbReference type="Proteomes" id="UP000796880">
    <property type="component" value="Unassembled WGS sequence"/>
</dbReference>
<name>A0A8K0HLQ1_9ROSA</name>
<dbReference type="SUPFAM" id="SSF47954">
    <property type="entry name" value="Cyclin-like"/>
    <property type="match status" value="1"/>
</dbReference>
<reference evidence="6" key="1">
    <citation type="submission" date="2020-03" db="EMBL/GenBank/DDBJ databases">
        <title>A high-quality chromosome-level genome assembly of a woody plant with both climbing and erect habits, Rhamnella rubrinervis.</title>
        <authorList>
            <person name="Lu Z."/>
            <person name="Yang Y."/>
            <person name="Zhu X."/>
            <person name="Sun Y."/>
        </authorList>
    </citation>
    <scope>NUCLEOTIDE SEQUENCE</scope>
    <source>
        <strain evidence="6">BYM</strain>
        <tissue evidence="6">Leaf</tissue>
    </source>
</reference>
<dbReference type="Pfam" id="PF08613">
    <property type="entry name" value="Cyclin"/>
    <property type="match status" value="1"/>
</dbReference>
<keyword evidence="4" id="KW-0131">Cell cycle</keyword>
<evidence type="ECO:0000256" key="1">
    <source>
        <dbReference type="ARBA" id="ARBA00007215"/>
    </source>
</evidence>